<proteinExistence type="predicted"/>
<dbReference type="RefSeq" id="WP_326298575.1">
    <property type="nucleotide sequence ID" value="NZ_JAYLLH010000025.1"/>
</dbReference>
<dbReference type="InterPro" id="IPR028994">
    <property type="entry name" value="Integrin_alpha_N"/>
</dbReference>
<dbReference type="Proteomes" id="UP001348149">
    <property type="component" value="Unassembled WGS sequence"/>
</dbReference>
<organism evidence="2 3">
    <name type="scientific">Mesobacterium hydrothermale</name>
    <dbReference type="NCBI Taxonomy" id="3111907"/>
    <lineage>
        <taxon>Bacteria</taxon>
        <taxon>Pseudomonadati</taxon>
        <taxon>Pseudomonadota</taxon>
        <taxon>Alphaproteobacteria</taxon>
        <taxon>Rhodobacterales</taxon>
        <taxon>Roseobacteraceae</taxon>
        <taxon>Mesobacterium</taxon>
    </lineage>
</organism>
<evidence type="ECO:0000256" key="1">
    <source>
        <dbReference type="ARBA" id="ARBA00022729"/>
    </source>
</evidence>
<reference evidence="2 3" key="1">
    <citation type="submission" date="2024-01" db="EMBL/GenBank/DDBJ databases">
        <title>Mesobacterium rodlantinim sp. nov., isolated from shallow sea hydrothermal systems off Kueishantao Island.</title>
        <authorList>
            <person name="Su Z."/>
            <person name="Tang K."/>
        </authorList>
    </citation>
    <scope>NUCLEOTIDE SEQUENCE [LARGE SCALE GENOMIC DNA]</scope>
    <source>
        <strain evidence="2 3">TK19101</strain>
    </source>
</reference>
<evidence type="ECO:0000313" key="2">
    <source>
        <dbReference type="EMBL" id="MEC3862650.1"/>
    </source>
</evidence>
<dbReference type="SUPFAM" id="SSF69318">
    <property type="entry name" value="Integrin alpha N-terminal domain"/>
    <property type="match status" value="1"/>
</dbReference>
<keyword evidence="3" id="KW-1185">Reference proteome</keyword>
<dbReference type="Gene3D" id="2.130.10.130">
    <property type="entry name" value="Integrin alpha, N-terminal"/>
    <property type="match status" value="1"/>
</dbReference>
<keyword evidence="1" id="KW-0732">Signal</keyword>
<dbReference type="Pfam" id="PF13517">
    <property type="entry name" value="FG-GAP_3"/>
    <property type="match status" value="1"/>
</dbReference>
<evidence type="ECO:0000313" key="3">
    <source>
        <dbReference type="Proteomes" id="UP001348149"/>
    </source>
</evidence>
<name>A0ABU6HJK9_9RHOB</name>
<protein>
    <submittedName>
        <fullName evidence="2">VCBS repeat-containing protein</fullName>
    </submittedName>
</protein>
<sequence length="257" mass="27972">MDNYVNTARFYGFDLNSWVSPSTFAITDFDRDGQWELTYTLFDRDGLGATAHPIRILEFRDASPPEGVGWIFEPDGSLVDITAEIFANDPNGIPEISFGRHMVIKDVNGDGYDDLIVANHGFDRDPFPGGPNIVAVSDGQGGLVDMAAQFETEPGFTHSVAVGDFNGDGRTDFFFGNLNVDNAYFGTLDGATAVRNSLPLVPDANRYTRSFASDITGDGLDELFLGGGCQRARPDGAVDRDRLVGNRPAHHRVAHHP</sequence>
<dbReference type="EMBL" id="JAYLLH010000025">
    <property type="protein sequence ID" value="MEC3862650.1"/>
    <property type="molecule type" value="Genomic_DNA"/>
</dbReference>
<comment type="caution">
    <text evidence="2">The sequence shown here is derived from an EMBL/GenBank/DDBJ whole genome shotgun (WGS) entry which is preliminary data.</text>
</comment>
<gene>
    <name evidence="2" type="ORF">VK792_15270</name>
</gene>
<accession>A0ABU6HJK9</accession>
<dbReference type="InterPro" id="IPR013517">
    <property type="entry name" value="FG-GAP"/>
</dbReference>